<dbReference type="GeneID" id="62888135"/>
<organism evidence="1 2">
    <name type="scientific">Halobacterium salinarum</name>
    <name type="common">Halobacterium halobium</name>
    <dbReference type="NCBI Taxonomy" id="2242"/>
    <lineage>
        <taxon>Archaea</taxon>
        <taxon>Methanobacteriati</taxon>
        <taxon>Methanobacteriota</taxon>
        <taxon>Stenosarchaea group</taxon>
        <taxon>Halobacteria</taxon>
        <taxon>Halobacteriales</taxon>
        <taxon>Halobacteriaceae</taxon>
        <taxon>Halobacterium</taxon>
    </lineage>
</organism>
<evidence type="ECO:0000313" key="2">
    <source>
        <dbReference type="Proteomes" id="UP000642919"/>
    </source>
</evidence>
<sequence>MEHRTELHDTLCEGERRGSRPQVVLAEEDRLIGPVDPGQPLRGLLDVAKNGLRELVANLVLGLLLVVPRPPGEDLLEVRNDFVEAAVLIFSVVRRTRSVSLTRAAGLFSPGTAWSSGPHNAE</sequence>
<protein>
    <submittedName>
        <fullName evidence="1">Uncharacterized protein</fullName>
    </submittedName>
</protein>
<dbReference type="EMBL" id="JACHGX010000006">
    <property type="protein sequence ID" value="MBB6090623.1"/>
    <property type="molecule type" value="Genomic_DNA"/>
</dbReference>
<proteinExistence type="predicted"/>
<reference evidence="1" key="1">
    <citation type="submission" date="2020-08" db="EMBL/GenBank/DDBJ databases">
        <title>Genomic Encyclopedia of Type Strains, Phase IV (KMG-IV): sequencing the most valuable type-strain genomes for metagenomic binning, comparative biology and taxonomic classification.</title>
        <authorList>
            <person name="Goeker M."/>
        </authorList>
    </citation>
    <scope>NUCLEOTIDE SEQUENCE</scope>
    <source>
        <strain evidence="1">DSM 669</strain>
    </source>
</reference>
<evidence type="ECO:0000313" key="1">
    <source>
        <dbReference type="EMBL" id="MBB6090623.1"/>
    </source>
</evidence>
<gene>
    <name evidence="1" type="ORF">HNR49_002007</name>
</gene>
<dbReference type="AlphaFoldDB" id="A0A841HD71"/>
<accession>A0A841HD71</accession>
<dbReference type="Proteomes" id="UP000642919">
    <property type="component" value="Unassembled WGS sequence"/>
</dbReference>
<comment type="caution">
    <text evidence="1">The sequence shown here is derived from an EMBL/GenBank/DDBJ whole genome shotgun (WGS) entry which is preliminary data.</text>
</comment>
<name>A0A841HD71_HALSI</name>
<dbReference type="RefSeq" id="WP_010904080.1">
    <property type="nucleotide sequence ID" value="NZ_CBCRUN010000007.1"/>
</dbReference>